<gene>
    <name evidence="3" type="ORF">SMN809_LOCUS45760</name>
</gene>
<reference evidence="3" key="1">
    <citation type="submission" date="2021-02" db="EMBL/GenBank/DDBJ databases">
        <authorList>
            <person name="Nowell W R."/>
        </authorList>
    </citation>
    <scope>NUCLEOTIDE SEQUENCE</scope>
</reference>
<dbReference type="GO" id="GO:0030488">
    <property type="term" value="P:tRNA methylation"/>
    <property type="evidence" value="ECO:0007669"/>
    <property type="project" value="TreeGrafter"/>
</dbReference>
<dbReference type="Gene3D" id="3.40.50.150">
    <property type="entry name" value="Vaccinia Virus protein VP39"/>
    <property type="match status" value="1"/>
</dbReference>
<dbReference type="InterPro" id="IPR012677">
    <property type="entry name" value="Nucleotide-bd_a/b_plait_sf"/>
</dbReference>
<name>A0A8S3B1D5_9BILA</name>
<dbReference type="GO" id="GO:0003723">
    <property type="term" value="F:RNA binding"/>
    <property type="evidence" value="ECO:0007669"/>
    <property type="project" value="UniProtKB-UniRule"/>
</dbReference>
<feature type="domain" description="RRM" evidence="2">
    <location>
        <begin position="1"/>
        <end position="75"/>
    </location>
</feature>
<dbReference type="PANTHER" id="PTHR46529:SF1">
    <property type="entry name" value="TRNA WYBUTOSINE-SYNTHESIZING PROTEIN 4"/>
    <property type="match status" value="1"/>
</dbReference>
<organism evidence="3 4">
    <name type="scientific">Rotaria magnacalcarata</name>
    <dbReference type="NCBI Taxonomy" id="392030"/>
    <lineage>
        <taxon>Eukaryota</taxon>
        <taxon>Metazoa</taxon>
        <taxon>Spiralia</taxon>
        <taxon>Gnathifera</taxon>
        <taxon>Rotifera</taxon>
        <taxon>Eurotatoria</taxon>
        <taxon>Bdelloidea</taxon>
        <taxon>Philodinida</taxon>
        <taxon>Philodinidae</taxon>
        <taxon>Rotaria</taxon>
    </lineage>
</organism>
<dbReference type="InterPro" id="IPR000504">
    <property type="entry name" value="RRM_dom"/>
</dbReference>
<sequence>MYVAKTLHIIPQRPISEDFICDIFNRFGNLIDVRTIDPQLCHVMFSDERSADTAMETMNGQEIACVRIRIIGSDKSVANRKRQKMEEAFRINQRKSRKARNDVAVQGTNDSSILSKVSMAKLGYFDDLFLREFVDKDVRRSPSINRGYYIRMKALEYALNMFYSTYDQKAVQ</sequence>
<proteinExistence type="predicted"/>
<dbReference type="AlphaFoldDB" id="A0A8S3B1D5"/>
<dbReference type="InterPro" id="IPR029063">
    <property type="entry name" value="SAM-dependent_MTases_sf"/>
</dbReference>
<dbReference type="SUPFAM" id="SSF54928">
    <property type="entry name" value="RNA-binding domain, RBD"/>
    <property type="match status" value="1"/>
</dbReference>
<evidence type="ECO:0000313" key="3">
    <source>
        <dbReference type="EMBL" id="CAF4766522.1"/>
    </source>
</evidence>
<dbReference type="PANTHER" id="PTHR46529">
    <property type="entry name" value="TRNA WYBUTOSINE-SYNTHESIZING PROTEIN 4"/>
    <property type="match status" value="1"/>
</dbReference>
<dbReference type="InterPro" id="IPR035979">
    <property type="entry name" value="RBD_domain_sf"/>
</dbReference>
<dbReference type="Gene3D" id="3.30.70.330">
    <property type="match status" value="1"/>
</dbReference>
<dbReference type="GO" id="GO:0008175">
    <property type="term" value="F:tRNA methyltransferase activity"/>
    <property type="evidence" value="ECO:0007669"/>
    <property type="project" value="TreeGrafter"/>
</dbReference>
<keyword evidence="1" id="KW-0694">RNA-binding</keyword>
<comment type="caution">
    <text evidence="3">The sequence shown here is derived from an EMBL/GenBank/DDBJ whole genome shotgun (WGS) entry which is preliminary data.</text>
</comment>
<dbReference type="Pfam" id="PF00076">
    <property type="entry name" value="RRM_1"/>
    <property type="match status" value="1"/>
</dbReference>
<protein>
    <recommendedName>
        <fullName evidence="2">RRM domain-containing protein</fullName>
    </recommendedName>
</protein>
<evidence type="ECO:0000256" key="1">
    <source>
        <dbReference type="PROSITE-ProRule" id="PRU00176"/>
    </source>
</evidence>
<dbReference type="EMBL" id="CAJOBI010140669">
    <property type="protein sequence ID" value="CAF4766522.1"/>
    <property type="molecule type" value="Genomic_DNA"/>
</dbReference>
<dbReference type="GO" id="GO:0031591">
    <property type="term" value="P:wybutosine biosynthetic process"/>
    <property type="evidence" value="ECO:0007669"/>
    <property type="project" value="TreeGrafter"/>
</dbReference>
<evidence type="ECO:0000259" key="2">
    <source>
        <dbReference type="PROSITE" id="PS50102"/>
    </source>
</evidence>
<dbReference type="SUPFAM" id="SSF53335">
    <property type="entry name" value="S-adenosyl-L-methionine-dependent methyltransferases"/>
    <property type="match status" value="1"/>
</dbReference>
<accession>A0A8S3B1D5</accession>
<evidence type="ECO:0000313" key="4">
    <source>
        <dbReference type="Proteomes" id="UP000676336"/>
    </source>
</evidence>
<feature type="non-terminal residue" evidence="3">
    <location>
        <position position="1"/>
    </location>
</feature>
<dbReference type="Proteomes" id="UP000676336">
    <property type="component" value="Unassembled WGS sequence"/>
</dbReference>
<dbReference type="PROSITE" id="PS50102">
    <property type="entry name" value="RRM"/>
    <property type="match status" value="1"/>
</dbReference>